<dbReference type="InterPro" id="IPR016024">
    <property type="entry name" value="ARM-type_fold"/>
</dbReference>
<name>A0ABZ2YDP6_9BACT</name>
<dbReference type="RefSeq" id="WP_369019259.1">
    <property type="nucleotide sequence ID" value="NZ_CP121689.1"/>
</dbReference>
<dbReference type="Proteomes" id="UP001461341">
    <property type="component" value="Chromosome"/>
</dbReference>
<proteinExistence type="predicted"/>
<keyword evidence="2" id="KW-1185">Reference proteome</keyword>
<gene>
    <name evidence="1" type="ORF">QBE54_05100</name>
</gene>
<accession>A0ABZ2YDP6</accession>
<protein>
    <recommendedName>
        <fullName evidence="3">HEAT repeat domain-containing protein</fullName>
    </recommendedName>
</protein>
<reference evidence="1 2" key="1">
    <citation type="submission" date="2023-03" db="EMBL/GenBank/DDBJ databases">
        <title>Novel Species.</title>
        <authorList>
            <person name="Ma S."/>
        </authorList>
    </citation>
    <scope>NUCLEOTIDE SEQUENCE [LARGE SCALE GENOMIC DNA]</scope>
    <source>
        <strain evidence="1 2">B11</strain>
    </source>
</reference>
<sequence length="470" mass="54215">MFSIIILFSTIKTEALSKNEIQKELLSLWREGDRYKSLLIEASEKFVPEAELRHDLYNILRNESCFPDELKYKALKKLSEIEEPGVLGASLIQLFQNSNSLFLKKSIIQHLANTDDWIPFLISVSKGQTPPSEETLLRLEAFKALFKWQIQQAVPDFISFLNEADLPPEQNPLKSFDDRILPYLCSFLNSSSEKLRKLALETLLENPFKTFRCVALPLNDPNPEIQALSLKVLFKHYPKEALTVAKMTQERTATSIYKLAQAILIALDGEPANTNLSFNSKDLEMIEICAQTEKGINYLLNKALLEGKMERFLDLLTRCSYVFPSPVLWRTLQENNWEPLALLRFFSREKVKLIVLKKLQEGKVPPENFQIFFTRLELRDNYHILRKILKEGETKAKLYLIPLLWPLKTDVFPLVEEVLRCDPSPAVLIEIIQLLEKIEEPASSIFLTKIATYPDIEIKIKAYLALLKKL</sequence>
<dbReference type="SUPFAM" id="SSF48371">
    <property type="entry name" value="ARM repeat"/>
    <property type="match status" value="1"/>
</dbReference>
<dbReference type="EMBL" id="CP121689">
    <property type="protein sequence ID" value="WZL77093.1"/>
    <property type="molecule type" value="Genomic_DNA"/>
</dbReference>
<evidence type="ECO:0000313" key="1">
    <source>
        <dbReference type="EMBL" id="WZL77093.1"/>
    </source>
</evidence>
<evidence type="ECO:0000313" key="2">
    <source>
        <dbReference type="Proteomes" id="UP001461341"/>
    </source>
</evidence>
<evidence type="ECO:0008006" key="3">
    <source>
        <dbReference type="Google" id="ProtNLM"/>
    </source>
</evidence>
<organism evidence="1 2">
    <name type="scientific">Thermatribacter velox</name>
    <dbReference type="NCBI Taxonomy" id="3039681"/>
    <lineage>
        <taxon>Bacteria</taxon>
        <taxon>Pseudomonadati</taxon>
        <taxon>Atribacterota</taxon>
        <taxon>Atribacteria</taxon>
        <taxon>Atribacterales</taxon>
        <taxon>Thermatribacteraceae</taxon>
        <taxon>Thermatribacter</taxon>
    </lineage>
</organism>